<dbReference type="InterPro" id="IPR036388">
    <property type="entry name" value="WH-like_DNA-bd_sf"/>
</dbReference>
<dbReference type="Proteomes" id="UP001231587">
    <property type="component" value="Unassembled WGS sequence"/>
</dbReference>
<evidence type="ECO:0000256" key="5">
    <source>
        <dbReference type="ARBA" id="ARBA00023163"/>
    </source>
</evidence>
<dbReference type="InterPro" id="IPR013249">
    <property type="entry name" value="RNA_pol_sigma70_r4_t2"/>
</dbReference>
<reference evidence="9" key="1">
    <citation type="submission" date="2021-03" db="EMBL/GenBank/DDBJ databases">
        <title>Genomic Encyclopedia of Type Strains, Phase IV (KMG-IV): sequencing the most valuable type-strain genomes for metagenomic binning, comparative biology and taxonomic classification.</title>
        <authorList>
            <person name="Goeker M."/>
        </authorList>
    </citation>
    <scope>NUCLEOTIDE SEQUENCE</scope>
    <source>
        <strain evidence="9">DSM 15523</strain>
        <strain evidence="10 12">DSM 16476</strain>
    </source>
</reference>
<feature type="domain" description="RNA polymerase sigma-70 region 2" evidence="7">
    <location>
        <begin position="2"/>
        <end position="66"/>
    </location>
</feature>
<comment type="similarity">
    <text evidence="1 6">Belongs to the sigma-70 factor family. ECF subfamily.</text>
</comment>
<dbReference type="Proteomes" id="UP001138672">
    <property type="component" value="Unassembled WGS sequence"/>
</dbReference>
<dbReference type="PANTHER" id="PTHR43133">
    <property type="entry name" value="RNA POLYMERASE ECF-TYPE SIGMA FACTO"/>
    <property type="match status" value="1"/>
</dbReference>
<dbReference type="PROSITE" id="PS01063">
    <property type="entry name" value="SIGMA70_ECF"/>
    <property type="match status" value="1"/>
</dbReference>
<dbReference type="InterPro" id="IPR039425">
    <property type="entry name" value="RNA_pol_sigma-70-like"/>
</dbReference>
<evidence type="ECO:0000313" key="11">
    <source>
        <dbReference type="Proteomes" id="UP001138672"/>
    </source>
</evidence>
<dbReference type="EMBL" id="JAUSUU010000007">
    <property type="protein sequence ID" value="MDQ0335935.1"/>
    <property type="molecule type" value="Genomic_DNA"/>
</dbReference>
<proteinExistence type="inferred from homology"/>
<evidence type="ECO:0000313" key="10">
    <source>
        <dbReference type="EMBL" id="MDQ0335935.1"/>
    </source>
</evidence>
<dbReference type="AlphaFoldDB" id="A0A9X0YKW1"/>
<dbReference type="Gene3D" id="1.10.10.10">
    <property type="entry name" value="Winged helix-like DNA-binding domain superfamily/Winged helix DNA-binding domain"/>
    <property type="match status" value="1"/>
</dbReference>
<dbReference type="NCBIfam" id="TIGR02937">
    <property type="entry name" value="sigma70-ECF"/>
    <property type="match status" value="1"/>
</dbReference>
<evidence type="ECO:0000259" key="7">
    <source>
        <dbReference type="Pfam" id="PF04542"/>
    </source>
</evidence>
<name>A0A9X0YKW1_9FLAO</name>
<keyword evidence="4 6" id="KW-0238">DNA-binding</keyword>
<evidence type="ECO:0000313" key="12">
    <source>
        <dbReference type="Proteomes" id="UP001231587"/>
    </source>
</evidence>
<evidence type="ECO:0000256" key="6">
    <source>
        <dbReference type="RuleBase" id="RU000716"/>
    </source>
</evidence>
<dbReference type="SUPFAM" id="SSF88946">
    <property type="entry name" value="Sigma2 domain of RNA polymerase sigma factors"/>
    <property type="match status" value="1"/>
</dbReference>
<dbReference type="Pfam" id="PF04542">
    <property type="entry name" value="Sigma70_r2"/>
    <property type="match status" value="1"/>
</dbReference>
<dbReference type="Pfam" id="PF08281">
    <property type="entry name" value="Sigma70_r4_2"/>
    <property type="match status" value="1"/>
</dbReference>
<keyword evidence="3 6" id="KW-0731">Sigma factor</keyword>
<keyword evidence="12" id="KW-1185">Reference proteome</keyword>
<evidence type="ECO:0000256" key="3">
    <source>
        <dbReference type="ARBA" id="ARBA00023082"/>
    </source>
</evidence>
<protein>
    <recommendedName>
        <fullName evidence="6">RNA polymerase sigma factor</fullName>
    </recommendedName>
</protein>
<evidence type="ECO:0000256" key="4">
    <source>
        <dbReference type="ARBA" id="ARBA00023125"/>
    </source>
</evidence>
<gene>
    <name evidence="9" type="ORF">J2Z56_002582</name>
    <name evidence="10" type="ORF">J2Z57_002387</name>
</gene>
<sequence length="162" mass="18853">MYKNKVYNTALGYLQNVEEAEEITQDVFLSIFKRANTFKGQSKVSTWIYRITINKALNQIEKRNRRPKSNLEIQDYHQIDFQHPGILLENKEKAQYLFSVINTLIATQKTAFILSYVEGLPQQEVADIMETTVKSVESLLQRAKTNLKKKLISIYPEGNHKK</sequence>
<dbReference type="InterPro" id="IPR007627">
    <property type="entry name" value="RNA_pol_sigma70_r2"/>
</dbReference>
<evidence type="ECO:0000256" key="1">
    <source>
        <dbReference type="ARBA" id="ARBA00010641"/>
    </source>
</evidence>
<dbReference type="PANTHER" id="PTHR43133:SF8">
    <property type="entry name" value="RNA POLYMERASE SIGMA FACTOR HI_1459-RELATED"/>
    <property type="match status" value="1"/>
</dbReference>
<dbReference type="GO" id="GO:0016987">
    <property type="term" value="F:sigma factor activity"/>
    <property type="evidence" value="ECO:0007669"/>
    <property type="project" value="UniProtKB-KW"/>
</dbReference>
<dbReference type="Gene3D" id="1.10.1740.10">
    <property type="match status" value="1"/>
</dbReference>
<keyword evidence="2 6" id="KW-0805">Transcription regulation</keyword>
<accession>A0A9X0YKW1</accession>
<dbReference type="InterPro" id="IPR014284">
    <property type="entry name" value="RNA_pol_sigma-70_dom"/>
</dbReference>
<dbReference type="GO" id="GO:0006352">
    <property type="term" value="P:DNA-templated transcription initiation"/>
    <property type="evidence" value="ECO:0007669"/>
    <property type="project" value="InterPro"/>
</dbReference>
<dbReference type="CDD" id="cd06171">
    <property type="entry name" value="Sigma70_r4"/>
    <property type="match status" value="1"/>
</dbReference>
<evidence type="ECO:0000259" key="8">
    <source>
        <dbReference type="Pfam" id="PF08281"/>
    </source>
</evidence>
<evidence type="ECO:0000313" key="9">
    <source>
        <dbReference type="EMBL" id="MBP1840652.1"/>
    </source>
</evidence>
<dbReference type="EMBL" id="JAGGJQ010000007">
    <property type="protein sequence ID" value="MBP1840652.1"/>
    <property type="molecule type" value="Genomic_DNA"/>
</dbReference>
<dbReference type="InterPro" id="IPR013325">
    <property type="entry name" value="RNA_pol_sigma_r2"/>
</dbReference>
<keyword evidence="5 6" id="KW-0804">Transcription</keyword>
<dbReference type="InterPro" id="IPR000838">
    <property type="entry name" value="RNA_pol_sigma70_ECF_CS"/>
</dbReference>
<feature type="domain" description="RNA polymerase sigma factor 70 region 4 type 2" evidence="8">
    <location>
        <begin position="98"/>
        <end position="147"/>
    </location>
</feature>
<evidence type="ECO:0000256" key="2">
    <source>
        <dbReference type="ARBA" id="ARBA00023015"/>
    </source>
</evidence>
<dbReference type="GO" id="GO:0003677">
    <property type="term" value="F:DNA binding"/>
    <property type="evidence" value="ECO:0007669"/>
    <property type="project" value="UniProtKB-KW"/>
</dbReference>
<comment type="caution">
    <text evidence="9">The sequence shown here is derived from an EMBL/GenBank/DDBJ whole genome shotgun (WGS) entry which is preliminary data.</text>
</comment>
<organism evidence="9 11">
    <name type="scientific">Formosa algae</name>
    <dbReference type="NCBI Taxonomy" id="225843"/>
    <lineage>
        <taxon>Bacteria</taxon>
        <taxon>Pseudomonadati</taxon>
        <taxon>Bacteroidota</taxon>
        <taxon>Flavobacteriia</taxon>
        <taxon>Flavobacteriales</taxon>
        <taxon>Flavobacteriaceae</taxon>
        <taxon>Formosa</taxon>
    </lineage>
</organism>
<dbReference type="SUPFAM" id="SSF88659">
    <property type="entry name" value="Sigma3 and sigma4 domains of RNA polymerase sigma factors"/>
    <property type="match status" value="1"/>
</dbReference>
<dbReference type="InterPro" id="IPR013324">
    <property type="entry name" value="RNA_pol_sigma_r3/r4-like"/>
</dbReference>